<evidence type="ECO:0000313" key="8">
    <source>
        <dbReference type="EMBL" id="MFD2097195.1"/>
    </source>
</evidence>
<sequence>MPEITIYTKDYCPYCKAAKRLLTSKGLAFEEFDVTHNAELQAEMRHRSQRRTVPQIFFDQQHIGGCDDLYRYFDNQ</sequence>
<dbReference type="NCBIfam" id="TIGR02181">
    <property type="entry name" value="GRX_bact"/>
    <property type="match status" value="1"/>
</dbReference>
<evidence type="ECO:0000256" key="1">
    <source>
        <dbReference type="ARBA" id="ARBA00007787"/>
    </source>
</evidence>
<gene>
    <name evidence="8" type="primary">grxC</name>
    <name evidence="8" type="ORF">ACFSJ3_14460</name>
</gene>
<keyword evidence="2 6" id="KW-0813">Transport</keyword>
<evidence type="ECO:0000256" key="2">
    <source>
        <dbReference type="ARBA" id="ARBA00022448"/>
    </source>
</evidence>
<reference evidence="9" key="1">
    <citation type="journal article" date="2019" name="Int. J. Syst. Evol. Microbiol.">
        <title>The Global Catalogue of Microorganisms (GCM) 10K type strain sequencing project: providing services to taxonomists for standard genome sequencing and annotation.</title>
        <authorList>
            <consortium name="The Broad Institute Genomics Platform"/>
            <consortium name="The Broad Institute Genome Sequencing Center for Infectious Disease"/>
            <person name="Wu L."/>
            <person name="Ma J."/>
        </authorList>
    </citation>
    <scope>NUCLEOTIDE SEQUENCE [LARGE SCALE GENOMIC DNA]</scope>
    <source>
        <strain evidence="9">CGMCC 1.10992</strain>
    </source>
</reference>
<dbReference type="Pfam" id="PF00462">
    <property type="entry name" value="Glutaredoxin"/>
    <property type="match status" value="1"/>
</dbReference>
<evidence type="ECO:0000313" key="9">
    <source>
        <dbReference type="Proteomes" id="UP001597380"/>
    </source>
</evidence>
<dbReference type="CDD" id="cd03418">
    <property type="entry name" value="GRX_GRXb_1_3_like"/>
    <property type="match status" value="1"/>
</dbReference>
<organism evidence="8 9">
    <name type="scientific">Corallincola platygyrae</name>
    <dbReference type="NCBI Taxonomy" id="1193278"/>
    <lineage>
        <taxon>Bacteria</taxon>
        <taxon>Pseudomonadati</taxon>
        <taxon>Pseudomonadota</taxon>
        <taxon>Gammaproteobacteria</taxon>
        <taxon>Alteromonadales</taxon>
        <taxon>Psychromonadaceae</taxon>
        <taxon>Corallincola</taxon>
    </lineage>
</organism>
<accession>A0ABW4XQU6</accession>
<evidence type="ECO:0000256" key="4">
    <source>
        <dbReference type="ARBA" id="ARBA00023157"/>
    </source>
</evidence>
<comment type="caution">
    <text evidence="8">The sequence shown here is derived from an EMBL/GenBank/DDBJ whole genome shotgun (WGS) entry which is preliminary data.</text>
</comment>
<keyword evidence="4" id="KW-1015">Disulfide bond</keyword>
<dbReference type="EMBL" id="JBHUHT010000016">
    <property type="protein sequence ID" value="MFD2097195.1"/>
    <property type="molecule type" value="Genomic_DNA"/>
</dbReference>
<evidence type="ECO:0000256" key="6">
    <source>
        <dbReference type="RuleBase" id="RU364065"/>
    </source>
</evidence>
<dbReference type="SUPFAM" id="SSF52833">
    <property type="entry name" value="Thioredoxin-like"/>
    <property type="match status" value="1"/>
</dbReference>
<name>A0ABW4XQU6_9GAMM</name>
<dbReference type="PANTHER" id="PTHR45694">
    <property type="entry name" value="GLUTAREDOXIN 2"/>
    <property type="match status" value="1"/>
</dbReference>
<evidence type="ECO:0000256" key="3">
    <source>
        <dbReference type="ARBA" id="ARBA00022982"/>
    </source>
</evidence>
<dbReference type="Proteomes" id="UP001597380">
    <property type="component" value="Unassembled WGS sequence"/>
</dbReference>
<comment type="function">
    <text evidence="6">Has a glutathione-disulfide oxidoreductase activity in the presence of NADPH and glutathione reductase. Reduces low molecular weight disulfides and proteins.</text>
</comment>
<proteinExistence type="inferred from homology"/>
<keyword evidence="9" id="KW-1185">Reference proteome</keyword>
<dbReference type="PROSITE" id="PS00195">
    <property type="entry name" value="GLUTAREDOXIN_1"/>
    <property type="match status" value="1"/>
</dbReference>
<comment type="similarity">
    <text evidence="1 6">Belongs to the glutaredoxin family.</text>
</comment>
<keyword evidence="6" id="KW-0963">Cytoplasm</keyword>
<dbReference type="PROSITE" id="PS51354">
    <property type="entry name" value="GLUTAREDOXIN_2"/>
    <property type="match status" value="1"/>
</dbReference>
<keyword evidence="5 6" id="KW-0676">Redox-active center</keyword>
<dbReference type="InterPro" id="IPR014025">
    <property type="entry name" value="Glutaredoxin_subgr"/>
</dbReference>
<dbReference type="InterPro" id="IPR011900">
    <property type="entry name" value="GRX_bact"/>
</dbReference>
<keyword evidence="3 6" id="KW-0249">Electron transport</keyword>
<dbReference type="PRINTS" id="PR00160">
    <property type="entry name" value="GLUTAREDOXIN"/>
</dbReference>
<feature type="domain" description="Glutaredoxin" evidence="7">
    <location>
        <begin position="4"/>
        <end position="63"/>
    </location>
</feature>
<dbReference type="PANTHER" id="PTHR45694:SF18">
    <property type="entry name" value="GLUTAREDOXIN-1-RELATED"/>
    <property type="match status" value="1"/>
</dbReference>
<dbReference type="InterPro" id="IPR002109">
    <property type="entry name" value="Glutaredoxin"/>
</dbReference>
<dbReference type="RefSeq" id="WP_345339881.1">
    <property type="nucleotide sequence ID" value="NZ_BAABLI010000012.1"/>
</dbReference>
<evidence type="ECO:0000256" key="5">
    <source>
        <dbReference type="ARBA" id="ARBA00023284"/>
    </source>
</evidence>
<dbReference type="Gene3D" id="3.40.30.10">
    <property type="entry name" value="Glutaredoxin"/>
    <property type="match status" value="1"/>
</dbReference>
<evidence type="ECO:0000259" key="7">
    <source>
        <dbReference type="Pfam" id="PF00462"/>
    </source>
</evidence>
<dbReference type="InterPro" id="IPR036249">
    <property type="entry name" value="Thioredoxin-like_sf"/>
</dbReference>
<protein>
    <recommendedName>
        <fullName evidence="6">Glutaredoxin</fullName>
    </recommendedName>
</protein>
<dbReference type="InterPro" id="IPR011767">
    <property type="entry name" value="GLR_AS"/>
</dbReference>